<comment type="caution">
    <text evidence="1">The sequence shown here is derived from an EMBL/GenBank/DDBJ whole genome shotgun (WGS) entry which is preliminary data.</text>
</comment>
<dbReference type="AlphaFoldDB" id="A0A1A6XNX9"/>
<dbReference type="Proteomes" id="UP000092256">
    <property type="component" value="Unassembled WGS sequence"/>
</dbReference>
<evidence type="ECO:0000313" key="1">
    <source>
        <dbReference type="EMBL" id="OBU64395.1"/>
    </source>
</evidence>
<dbReference type="RefSeq" id="WP_065200558.1">
    <property type="nucleotide sequence ID" value="NZ_LYVJ01000015.1"/>
</dbReference>
<dbReference type="OrthoDB" id="6048609at2"/>
<evidence type="ECO:0000313" key="2">
    <source>
        <dbReference type="Proteomes" id="UP000092256"/>
    </source>
</evidence>
<name>A0A1A6XNX9_STEMA</name>
<organism evidence="1 2">
    <name type="scientific">Stenotrophomonas maltophilia</name>
    <name type="common">Pseudomonas maltophilia</name>
    <name type="synonym">Xanthomonas maltophilia</name>
    <dbReference type="NCBI Taxonomy" id="40324"/>
    <lineage>
        <taxon>Bacteria</taxon>
        <taxon>Pseudomonadati</taxon>
        <taxon>Pseudomonadota</taxon>
        <taxon>Gammaproteobacteria</taxon>
        <taxon>Lysobacterales</taxon>
        <taxon>Lysobacteraceae</taxon>
        <taxon>Stenotrophomonas</taxon>
        <taxon>Stenotrophomonas maltophilia group</taxon>
    </lineage>
</organism>
<reference evidence="1 2" key="1">
    <citation type="submission" date="2016-05" db="EMBL/GenBank/DDBJ databases">
        <title>Draft Genome Sequences of Stenotrophomonas maltophilia Strains Sm32COP, Sm41DVV, Sm46PAILV, SmF3, SmF22, SmSOFb1 and SmCVFa1, Isolated from Different Manures, in France.</title>
        <authorList>
            <person name="Nazaret S."/>
            <person name="Bodilis J."/>
        </authorList>
    </citation>
    <scope>NUCLEOTIDE SEQUENCE [LARGE SCALE GENOMIC DNA]</scope>
    <source>
        <strain evidence="1 2">Sm46PAILV</strain>
    </source>
</reference>
<gene>
    <name evidence="1" type="ORF">A9K58_17550</name>
</gene>
<dbReference type="EMBL" id="LYVJ01000015">
    <property type="protein sequence ID" value="OBU64395.1"/>
    <property type="molecule type" value="Genomic_DNA"/>
</dbReference>
<sequence>MPQKLIDQTTIQPDGRPGDDAFTAFAICNDNFADSEGRLSALEGGSSNIGQDVADLKVGLQQETQLRTDADTALSQAIAAEVTALQNADTALGARFIGKNRLINGSMRWWQRGTSFTAPGYSVDRWYFNAGGVATPSLSRNTVTPGAFDTECIYLAKISYGAVTDAANHYVVLEQRMENVTTLAGRTVTVSLKVFNSGAAGRQIAIEFGQSFGAGGSAQVSGIGAAKYSLAPGINTVTHTVQIPSIGGKTVGANSSLILTLWATGGSNFNARNASLGAQTGDVHFTQVQVEEGSSVSGYDYRPDGMELALCQRFYQKSLPASTAPGPGVLQGIGAPAVAFSPSAARVYQQFRVDMRAFPTVTIYKGSDASGGSDNGISLFNGAWTNHASAANVSATRDTGFQVDAFATFTMTAGFTYLAGFHWTADAEL</sequence>
<accession>A0A1A6XNX9</accession>
<protein>
    <submittedName>
        <fullName evidence="1">Uncharacterized protein</fullName>
    </submittedName>
</protein>
<proteinExistence type="predicted"/>